<dbReference type="PANTHER" id="PTHR34472:SF1">
    <property type="entry name" value="SULFUR CARRIER PROTEIN THIS"/>
    <property type="match status" value="1"/>
</dbReference>
<protein>
    <submittedName>
        <fullName evidence="1">Thiamine biosynthesis protein ThiS</fullName>
    </submittedName>
</protein>
<dbReference type="Pfam" id="PF02597">
    <property type="entry name" value="ThiS"/>
    <property type="match status" value="1"/>
</dbReference>
<dbReference type="InterPro" id="IPR010035">
    <property type="entry name" value="Thi_S"/>
</dbReference>
<sequence length="68" mass="7045">MNTVICVNGRAADVPSGWKVTDLVDSLGYTGKRIAVEVNGQIVPKGRYAETGLSGQDRVEIVVAVGGG</sequence>
<dbReference type="PANTHER" id="PTHR34472">
    <property type="entry name" value="SULFUR CARRIER PROTEIN THIS"/>
    <property type="match status" value="1"/>
</dbReference>
<name>A0ABQ6FGR9_9RHOO</name>
<reference evidence="2" key="1">
    <citation type="journal article" date="2019" name="Int. J. Syst. Evol. Microbiol.">
        <title>The Global Catalogue of Microorganisms (GCM) 10K type strain sequencing project: providing services to taxonomists for standard genome sequencing and annotation.</title>
        <authorList>
            <consortium name="The Broad Institute Genomics Platform"/>
            <consortium name="The Broad Institute Genome Sequencing Center for Infectious Disease"/>
            <person name="Wu L."/>
            <person name="Ma J."/>
        </authorList>
    </citation>
    <scope>NUCLEOTIDE SEQUENCE [LARGE SCALE GENOMIC DNA]</scope>
    <source>
        <strain evidence="2">NBRC 102407</strain>
    </source>
</reference>
<dbReference type="RefSeq" id="WP_153160408.1">
    <property type="nucleotide sequence ID" value="NZ_BSPX01000055.1"/>
</dbReference>
<dbReference type="SUPFAM" id="SSF54285">
    <property type="entry name" value="MoaD/ThiS"/>
    <property type="match status" value="1"/>
</dbReference>
<evidence type="ECO:0000313" key="2">
    <source>
        <dbReference type="Proteomes" id="UP001157167"/>
    </source>
</evidence>
<evidence type="ECO:0000313" key="1">
    <source>
        <dbReference type="EMBL" id="GLT23645.1"/>
    </source>
</evidence>
<dbReference type="InterPro" id="IPR003749">
    <property type="entry name" value="ThiS/MoaD-like"/>
</dbReference>
<comment type="caution">
    <text evidence="1">The sequence shown here is derived from an EMBL/GenBank/DDBJ whole genome shotgun (WGS) entry which is preliminary data.</text>
</comment>
<proteinExistence type="predicted"/>
<keyword evidence="2" id="KW-1185">Reference proteome</keyword>
<gene>
    <name evidence="1" type="ORF">GCM10007933_31130</name>
</gene>
<dbReference type="CDD" id="cd00565">
    <property type="entry name" value="Ubl_ThiS"/>
    <property type="match status" value="1"/>
</dbReference>
<accession>A0ABQ6FGR9</accession>
<dbReference type="NCBIfam" id="TIGR01683">
    <property type="entry name" value="thiS"/>
    <property type="match status" value="1"/>
</dbReference>
<dbReference type="EMBL" id="BSPX01000055">
    <property type="protein sequence ID" value="GLT23645.1"/>
    <property type="molecule type" value="Genomic_DNA"/>
</dbReference>
<dbReference type="InterPro" id="IPR012675">
    <property type="entry name" value="Beta-grasp_dom_sf"/>
</dbReference>
<dbReference type="Proteomes" id="UP001157167">
    <property type="component" value="Unassembled WGS sequence"/>
</dbReference>
<dbReference type="InterPro" id="IPR016155">
    <property type="entry name" value="Mopterin_synth/thiamin_S_b"/>
</dbReference>
<organism evidence="1 2">
    <name type="scientific">Zoogloea oryzae</name>
    <dbReference type="NCBI Taxonomy" id="310767"/>
    <lineage>
        <taxon>Bacteria</taxon>
        <taxon>Pseudomonadati</taxon>
        <taxon>Pseudomonadota</taxon>
        <taxon>Betaproteobacteria</taxon>
        <taxon>Rhodocyclales</taxon>
        <taxon>Zoogloeaceae</taxon>
        <taxon>Zoogloea</taxon>
    </lineage>
</organism>
<dbReference type="Gene3D" id="3.10.20.30">
    <property type="match status" value="1"/>
</dbReference>